<comment type="caution">
    <text evidence="2">The sequence shown here is derived from an EMBL/GenBank/DDBJ whole genome shotgun (WGS) entry which is preliminary data.</text>
</comment>
<organism evidence="2 3">
    <name type="scientific">Favolaschia claudopus</name>
    <dbReference type="NCBI Taxonomy" id="2862362"/>
    <lineage>
        <taxon>Eukaryota</taxon>
        <taxon>Fungi</taxon>
        <taxon>Dikarya</taxon>
        <taxon>Basidiomycota</taxon>
        <taxon>Agaricomycotina</taxon>
        <taxon>Agaricomycetes</taxon>
        <taxon>Agaricomycetidae</taxon>
        <taxon>Agaricales</taxon>
        <taxon>Marasmiineae</taxon>
        <taxon>Mycenaceae</taxon>
        <taxon>Favolaschia</taxon>
    </lineage>
</organism>
<dbReference type="EMBL" id="JAWWNJ010000205">
    <property type="protein sequence ID" value="KAK6971724.1"/>
    <property type="molecule type" value="Genomic_DNA"/>
</dbReference>
<feature type="compositionally biased region" description="Gly residues" evidence="1">
    <location>
        <begin position="127"/>
        <end position="138"/>
    </location>
</feature>
<evidence type="ECO:0000313" key="2">
    <source>
        <dbReference type="EMBL" id="KAK6971724.1"/>
    </source>
</evidence>
<dbReference type="AlphaFoldDB" id="A0AAV9Z700"/>
<keyword evidence="3" id="KW-1185">Reference proteome</keyword>
<gene>
    <name evidence="2" type="ORF">R3P38DRAFT_3495587</name>
</gene>
<name>A0AAV9Z700_9AGAR</name>
<evidence type="ECO:0000313" key="3">
    <source>
        <dbReference type="Proteomes" id="UP001362999"/>
    </source>
</evidence>
<protein>
    <submittedName>
        <fullName evidence="2">Uncharacterized protein</fullName>
    </submittedName>
</protein>
<evidence type="ECO:0000256" key="1">
    <source>
        <dbReference type="SAM" id="MobiDB-lite"/>
    </source>
</evidence>
<accession>A0AAV9Z700</accession>
<dbReference type="Proteomes" id="UP001362999">
    <property type="component" value="Unassembled WGS sequence"/>
</dbReference>
<feature type="region of interest" description="Disordered" evidence="1">
    <location>
        <begin position="125"/>
        <end position="159"/>
    </location>
</feature>
<reference evidence="2 3" key="1">
    <citation type="journal article" date="2024" name="J Genomics">
        <title>Draft genome sequencing and assembly of Favolaschia claudopus CIRM-BRFM 2984 isolated from oak limbs.</title>
        <authorList>
            <person name="Navarro D."/>
            <person name="Drula E."/>
            <person name="Chaduli D."/>
            <person name="Cazenave R."/>
            <person name="Ahrendt S."/>
            <person name="Wang J."/>
            <person name="Lipzen A."/>
            <person name="Daum C."/>
            <person name="Barry K."/>
            <person name="Grigoriev I.V."/>
            <person name="Favel A."/>
            <person name="Rosso M.N."/>
            <person name="Martin F."/>
        </authorList>
    </citation>
    <scope>NUCLEOTIDE SEQUENCE [LARGE SCALE GENOMIC DNA]</scope>
    <source>
        <strain evidence="2 3">CIRM-BRFM 2984</strain>
    </source>
</reference>
<proteinExistence type="predicted"/>
<sequence>MPPPTLICFKVVLQHASGQSMSSSSFARIRLLAGLTSSAARPSSLSCRITVICTRNWVPHPYGGDRVGGKGVSEGYFLFAAAAHHNRRDVSIPNLPSTDRRGACCCCSVSCRFWLGVRCRGPTLEGPAGGMENGGGGQPSSREERQDGVQYSQAHGYEGTMAGYAPKGFIRRDTREDGCPCAILPHRRAPYRVYHRPRYSLPLPLAPPPLRLHPCSNLRRSTSFSPPLPTSALPTQSRRLSLATNTLPALARTRLIPFVSSQGGTLGLDSWERRLVRKMRDGVQSGGWSIRRRRTDNRRRYGSGWMRRRTRKNVQWVDQEE</sequence>